<dbReference type="CDD" id="cd18137">
    <property type="entry name" value="HLD_clamp_pol_III_gamma_tau"/>
    <property type="match status" value="1"/>
</dbReference>
<dbReference type="GO" id="GO:0005524">
    <property type="term" value="F:ATP binding"/>
    <property type="evidence" value="ECO:0007669"/>
    <property type="project" value="UniProtKB-KW"/>
</dbReference>
<dbReference type="PANTHER" id="PTHR11669:SF0">
    <property type="entry name" value="PROTEIN STICHEL-LIKE 2"/>
    <property type="match status" value="1"/>
</dbReference>
<feature type="region of interest" description="Disordered" evidence="12">
    <location>
        <begin position="409"/>
        <end position="450"/>
    </location>
</feature>
<dbReference type="NCBIfam" id="NF006585">
    <property type="entry name" value="PRK09111.1"/>
    <property type="match status" value="1"/>
</dbReference>
<keyword evidence="9 11" id="KW-0239">DNA-directed DNA polymerase</keyword>
<dbReference type="InterPro" id="IPR027417">
    <property type="entry name" value="P-loop_NTPase"/>
</dbReference>
<evidence type="ECO:0000256" key="6">
    <source>
        <dbReference type="ARBA" id="ARBA00022741"/>
    </source>
</evidence>
<dbReference type="Gene3D" id="1.10.8.60">
    <property type="match status" value="1"/>
</dbReference>
<dbReference type="Gene3D" id="3.40.50.300">
    <property type="entry name" value="P-loop containing nucleotide triphosphate hydrolases"/>
    <property type="match status" value="1"/>
</dbReference>
<dbReference type="InterPro" id="IPR008921">
    <property type="entry name" value="DNA_pol3_clamp-load_cplx_C"/>
</dbReference>
<dbReference type="InterPro" id="IPR045085">
    <property type="entry name" value="HLD_clamp_pol_III_gamma_tau"/>
</dbReference>
<evidence type="ECO:0000256" key="10">
    <source>
        <dbReference type="ARBA" id="ARBA00049244"/>
    </source>
</evidence>
<dbReference type="Proteomes" id="UP000230709">
    <property type="component" value="Chromosome"/>
</dbReference>
<evidence type="ECO:0000256" key="5">
    <source>
        <dbReference type="ARBA" id="ARBA00022723"/>
    </source>
</evidence>
<name>A0A2D2CV18_METT3</name>
<dbReference type="SUPFAM" id="SSF48019">
    <property type="entry name" value="post-AAA+ oligomerization domain-like"/>
    <property type="match status" value="1"/>
</dbReference>
<feature type="compositionally biased region" description="Basic and acidic residues" evidence="12">
    <location>
        <begin position="544"/>
        <end position="554"/>
    </location>
</feature>
<dbReference type="Pfam" id="PF13177">
    <property type="entry name" value="DNA_pol3_delta2"/>
    <property type="match status" value="1"/>
</dbReference>
<dbReference type="CDD" id="cd00009">
    <property type="entry name" value="AAA"/>
    <property type="match status" value="1"/>
</dbReference>
<comment type="similarity">
    <text evidence="1 11">Belongs to the DnaX/STICHEL family.</text>
</comment>
<evidence type="ECO:0000256" key="12">
    <source>
        <dbReference type="SAM" id="MobiDB-lite"/>
    </source>
</evidence>
<feature type="region of interest" description="Disordered" evidence="12">
    <location>
        <begin position="536"/>
        <end position="556"/>
    </location>
</feature>
<keyword evidence="2 11" id="KW-0808">Transferase</keyword>
<comment type="function">
    <text evidence="11">DNA polymerase III is a complex, multichain enzyme responsible for most of the replicative synthesis in bacteria. This DNA polymerase also exhibits 3' to 5' exonuclease activity.</text>
</comment>
<evidence type="ECO:0000256" key="9">
    <source>
        <dbReference type="ARBA" id="ARBA00022932"/>
    </source>
</evidence>
<evidence type="ECO:0000256" key="7">
    <source>
        <dbReference type="ARBA" id="ARBA00022833"/>
    </source>
</evidence>
<dbReference type="STRING" id="595536.GCA_000178815_00811"/>
<dbReference type="GO" id="GO:0003677">
    <property type="term" value="F:DNA binding"/>
    <property type="evidence" value="ECO:0007669"/>
    <property type="project" value="InterPro"/>
</dbReference>
<dbReference type="SMART" id="SM00382">
    <property type="entry name" value="AAA"/>
    <property type="match status" value="1"/>
</dbReference>
<dbReference type="RefSeq" id="WP_003614005.1">
    <property type="nucleotide sequence ID" value="NZ_ADVE02000001.1"/>
</dbReference>
<dbReference type="InterPro" id="IPR003593">
    <property type="entry name" value="AAA+_ATPase"/>
</dbReference>
<organism evidence="14 15">
    <name type="scientific">Methylosinus trichosporium (strain ATCC 35070 / NCIMB 11131 / UNIQEM 75 / OB3b)</name>
    <dbReference type="NCBI Taxonomy" id="595536"/>
    <lineage>
        <taxon>Bacteria</taxon>
        <taxon>Pseudomonadati</taxon>
        <taxon>Pseudomonadota</taxon>
        <taxon>Alphaproteobacteria</taxon>
        <taxon>Hyphomicrobiales</taxon>
        <taxon>Methylocystaceae</taxon>
        <taxon>Methylosinus</taxon>
    </lineage>
</organism>
<evidence type="ECO:0000256" key="2">
    <source>
        <dbReference type="ARBA" id="ARBA00022679"/>
    </source>
</evidence>
<dbReference type="KEGG" id="mtw:CQW49_00670"/>
<evidence type="ECO:0000256" key="3">
    <source>
        <dbReference type="ARBA" id="ARBA00022695"/>
    </source>
</evidence>
<gene>
    <name evidence="11" type="primary">dnaX</name>
    <name evidence="14" type="ORF">CQW49_00670</name>
</gene>
<dbReference type="Gene3D" id="1.20.272.10">
    <property type="match status" value="1"/>
</dbReference>
<sequence>MDDEHSRDAALFPAEPQEKREARGAYRVLARKYRPSGFADLIGQEPMVRTLENAFQLNRIHQAYLLTGVRGVGKTTTARILARAFNYELPAADGRPAVDRPTIHMDALGVHCQAIIDSRHPDVLEMDAASHTGIDDIREIIENARYRPVMARVKVYIVDEVHMLSKAAFNGLLKTLEEPPEHVKFIFATTEIDKVPVTVRSRCQRFDLRRIDAGLLAGHLRKICDLESVAIEDEALAMVARAAEGSARDALSLLDQAIAHGAAQGGGAIAAEDLRHMLGVADKSRVIDLFEAAMKGDIATALALLQEQHDGGGDPGQVLLELAEFTHLVTRLKLAPGAERSSALTEEERRRGGAAAQTLSVSALTRAFQILMKAVDELRFSPRPLASADMALVRLTHAAEMPSPEEALRKLGFGQPRPPDGARPLAPAPERPAPALSLAPSPQGAARSLAAPRPEASAGVAFADFAALVAFVGEKRDMQLKMALETDVRLVRFEQGRIEFELAPGGSTRLPQQLMQRLQEWTGTRWLVALAPSGGAPTLSEQAATRKQEERSGVESDPLVAAIMARFPGAEIVAVRGREAPETQASGAELAYDDGEPDESW</sequence>
<evidence type="ECO:0000313" key="15">
    <source>
        <dbReference type="Proteomes" id="UP000230709"/>
    </source>
</evidence>
<dbReference type="InterPro" id="IPR022754">
    <property type="entry name" value="DNA_pol_III_gamma-3"/>
</dbReference>
<dbReference type="InterPro" id="IPR022107">
    <property type="entry name" value="DNA_pol_III_gamma/tau_C"/>
</dbReference>
<feature type="domain" description="AAA+ ATPase" evidence="13">
    <location>
        <begin position="60"/>
        <end position="212"/>
    </location>
</feature>
<keyword evidence="15" id="KW-1185">Reference proteome</keyword>
<feature type="compositionally biased region" description="Pro residues" evidence="12">
    <location>
        <begin position="416"/>
        <end position="432"/>
    </location>
</feature>
<feature type="compositionally biased region" description="Low complexity" evidence="12">
    <location>
        <begin position="433"/>
        <end position="446"/>
    </location>
</feature>
<feature type="region of interest" description="Disordered" evidence="12">
    <location>
        <begin position="577"/>
        <end position="601"/>
    </location>
</feature>
<dbReference type="EC" id="2.7.7.7" evidence="11"/>
<dbReference type="InterPro" id="IPR050238">
    <property type="entry name" value="DNA_Rep/Repair_Clamp_Loader"/>
</dbReference>
<evidence type="ECO:0000256" key="1">
    <source>
        <dbReference type="ARBA" id="ARBA00006360"/>
    </source>
</evidence>
<evidence type="ECO:0000256" key="11">
    <source>
        <dbReference type="RuleBase" id="RU364063"/>
    </source>
</evidence>
<feature type="compositionally biased region" description="Acidic residues" evidence="12">
    <location>
        <begin position="591"/>
        <end position="601"/>
    </location>
</feature>
<dbReference type="InterPro" id="IPR012763">
    <property type="entry name" value="DNA_pol_III_sug/sutau_N"/>
</dbReference>
<comment type="catalytic activity">
    <reaction evidence="10 11">
        <text>DNA(n) + a 2'-deoxyribonucleoside 5'-triphosphate = DNA(n+1) + diphosphate</text>
        <dbReference type="Rhea" id="RHEA:22508"/>
        <dbReference type="Rhea" id="RHEA-COMP:17339"/>
        <dbReference type="Rhea" id="RHEA-COMP:17340"/>
        <dbReference type="ChEBI" id="CHEBI:33019"/>
        <dbReference type="ChEBI" id="CHEBI:61560"/>
        <dbReference type="ChEBI" id="CHEBI:173112"/>
        <dbReference type="EC" id="2.7.7.7"/>
    </reaction>
</comment>
<reference evidence="15" key="1">
    <citation type="submission" date="2017-10" db="EMBL/GenBank/DDBJ databases">
        <title>Completed PacBio SMRT sequence of Methylosinus trichosporium OB3b reveals presence of a third large plasmid.</title>
        <authorList>
            <person name="Charles T.C."/>
            <person name="Lynch M.D.J."/>
            <person name="Heil J.R."/>
            <person name="Cheng J."/>
        </authorList>
    </citation>
    <scope>NUCLEOTIDE SEQUENCE [LARGE SCALE GENOMIC DNA]</scope>
    <source>
        <strain evidence="15">OB3b</strain>
    </source>
</reference>
<evidence type="ECO:0000313" key="14">
    <source>
        <dbReference type="EMBL" id="ATQ66567.1"/>
    </source>
</evidence>
<dbReference type="FunFam" id="1.10.8.60:FF:000013">
    <property type="entry name" value="DNA polymerase III subunit gamma/tau"/>
    <property type="match status" value="1"/>
</dbReference>
<dbReference type="Pfam" id="PF22608">
    <property type="entry name" value="DNAX_ATPase_lid"/>
    <property type="match status" value="1"/>
</dbReference>
<keyword evidence="7" id="KW-0862">Zinc</keyword>
<keyword evidence="3 11" id="KW-0548">Nucleotidyltransferase</keyword>
<dbReference type="PANTHER" id="PTHR11669">
    <property type="entry name" value="REPLICATION FACTOR C / DNA POLYMERASE III GAMMA-TAU SUBUNIT"/>
    <property type="match status" value="1"/>
</dbReference>
<keyword evidence="8 11" id="KW-0067">ATP-binding</keyword>
<protein>
    <recommendedName>
        <fullName evidence="11">DNA polymerase III subunit gamma/tau</fullName>
        <ecNumber evidence="11">2.7.7.7</ecNumber>
    </recommendedName>
</protein>
<dbReference type="EMBL" id="CP023737">
    <property type="protein sequence ID" value="ATQ66567.1"/>
    <property type="molecule type" value="Genomic_DNA"/>
</dbReference>
<evidence type="ECO:0000256" key="8">
    <source>
        <dbReference type="ARBA" id="ARBA00022840"/>
    </source>
</evidence>
<keyword evidence="6 11" id="KW-0547">Nucleotide-binding</keyword>
<dbReference type="Pfam" id="PF12362">
    <property type="entry name" value="DUF3646"/>
    <property type="match status" value="1"/>
</dbReference>
<dbReference type="GO" id="GO:0009360">
    <property type="term" value="C:DNA polymerase III complex"/>
    <property type="evidence" value="ECO:0007669"/>
    <property type="project" value="InterPro"/>
</dbReference>
<dbReference type="GO" id="GO:0003887">
    <property type="term" value="F:DNA-directed DNA polymerase activity"/>
    <property type="evidence" value="ECO:0007669"/>
    <property type="project" value="UniProtKB-KW"/>
</dbReference>
<comment type="subunit">
    <text evidence="11">DNA polymerase III contains a core (composed of alpha, epsilon and theta chains) that associates with a tau subunit. This core dimerizes to form the POLIII' complex. PolIII' associates with the gamma complex (composed of gamma, delta, delta', psi and chi chains) and with the beta chain to form the complete DNA polymerase III complex.</text>
</comment>
<dbReference type="FunFam" id="3.40.50.300:FF:000014">
    <property type="entry name" value="DNA polymerase III subunit gamma/tau"/>
    <property type="match status" value="1"/>
</dbReference>
<dbReference type="GO" id="GO:0006261">
    <property type="term" value="P:DNA-templated DNA replication"/>
    <property type="evidence" value="ECO:0007669"/>
    <property type="project" value="TreeGrafter"/>
</dbReference>
<proteinExistence type="inferred from homology"/>
<dbReference type="GO" id="GO:0046872">
    <property type="term" value="F:metal ion binding"/>
    <property type="evidence" value="ECO:0007669"/>
    <property type="project" value="UniProtKB-KW"/>
</dbReference>
<dbReference type="SUPFAM" id="SSF52540">
    <property type="entry name" value="P-loop containing nucleoside triphosphate hydrolases"/>
    <property type="match status" value="1"/>
</dbReference>
<dbReference type="AlphaFoldDB" id="A0A2D2CV18"/>
<dbReference type="NCBIfam" id="TIGR02397">
    <property type="entry name" value="dnaX_nterm"/>
    <property type="match status" value="1"/>
</dbReference>
<dbReference type="Pfam" id="PF12169">
    <property type="entry name" value="DNA_pol3_gamma3"/>
    <property type="match status" value="1"/>
</dbReference>
<evidence type="ECO:0000256" key="4">
    <source>
        <dbReference type="ARBA" id="ARBA00022705"/>
    </source>
</evidence>
<evidence type="ECO:0000259" key="13">
    <source>
        <dbReference type="SMART" id="SM00382"/>
    </source>
</evidence>
<keyword evidence="5" id="KW-0479">Metal-binding</keyword>
<keyword evidence="4 11" id="KW-0235">DNA replication</keyword>
<accession>A0A2D2CV18</accession>